<evidence type="ECO:0000256" key="2">
    <source>
        <dbReference type="SAM" id="MobiDB-lite"/>
    </source>
</evidence>
<comment type="caution">
    <text evidence="3">The sequence shown here is derived from an EMBL/GenBank/DDBJ whole genome shotgun (WGS) entry which is preliminary data.</text>
</comment>
<name>A0AAD9IRP6_9ANNE</name>
<dbReference type="InterPro" id="IPR006461">
    <property type="entry name" value="PLAC_motif_containing"/>
</dbReference>
<organism evidence="3 4">
    <name type="scientific">Paralvinella palmiformis</name>
    <dbReference type="NCBI Taxonomy" id="53620"/>
    <lineage>
        <taxon>Eukaryota</taxon>
        <taxon>Metazoa</taxon>
        <taxon>Spiralia</taxon>
        <taxon>Lophotrochozoa</taxon>
        <taxon>Annelida</taxon>
        <taxon>Polychaeta</taxon>
        <taxon>Sedentaria</taxon>
        <taxon>Canalipalpata</taxon>
        <taxon>Terebellida</taxon>
        <taxon>Terebelliformia</taxon>
        <taxon>Alvinellidae</taxon>
        <taxon>Paralvinella</taxon>
    </lineage>
</organism>
<dbReference type="AlphaFoldDB" id="A0AAD9IRP6"/>
<evidence type="ECO:0000313" key="4">
    <source>
        <dbReference type="Proteomes" id="UP001208570"/>
    </source>
</evidence>
<accession>A0AAD9IRP6</accession>
<gene>
    <name evidence="3" type="ORF">LSH36_1642g00011</name>
</gene>
<feature type="compositionally biased region" description="Basic and acidic residues" evidence="2">
    <location>
        <begin position="10"/>
        <end position="28"/>
    </location>
</feature>
<dbReference type="EMBL" id="JAODUP010001642">
    <property type="protein sequence ID" value="KAK2139711.1"/>
    <property type="molecule type" value="Genomic_DNA"/>
</dbReference>
<reference evidence="3" key="1">
    <citation type="journal article" date="2023" name="Mol. Biol. Evol.">
        <title>Third-Generation Sequencing Reveals the Adaptive Role of the Epigenome in Three Deep-Sea Polychaetes.</title>
        <authorList>
            <person name="Perez M."/>
            <person name="Aroh O."/>
            <person name="Sun Y."/>
            <person name="Lan Y."/>
            <person name="Juniper S.K."/>
            <person name="Young C.R."/>
            <person name="Angers B."/>
            <person name="Qian P.Y."/>
        </authorList>
    </citation>
    <scope>NUCLEOTIDE SEQUENCE</scope>
    <source>
        <strain evidence="3">P08H-3</strain>
    </source>
</reference>
<feature type="region of interest" description="Disordered" evidence="2">
    <location>
        <begin position="1"/>
        <end position="55"/>
    </location>
</feature>
<keyword evidence="4" id="KW-1185">Reference proteome</keyword>
<sequence>MELQPTQATEPKDPTEQLKDLLEPKDQTTPEQWTTPAQLAVSQQPTASGTDKQQPNQLIQQIGVANQTQNVFITNQLQQDKQKELERLWSSGLCDCCSDLPTCCFGCFCIPCLLFKVADRLSESCFMIYRIDKLLALRTKLRVKFRIQV</sequence>
<evidence type="ECO:0000256" key="1">
    <source>
        <dbReference type="ARBA" id="ARBA00009024"/>
    </source>
</evidence>
<proteinExistence type="inferred from homology"/>
<feature type="compositionally biased region" description="Polar residues" evidence="2">
    <location>
        <begin position="29"/>
        <end position="55"/>
    </location>
</feature>
<protein>
    <submittedName>
        <fullName evidence="3">Uncharacterized protein</fullName>
    </submittedName>
</protein>
<dbReference type="PANTHER" id="PTHR15907">
    <property type="entry name" value="DUF614 FAMILY PROTEIN-RELATED"/>
    <property type="match status" value="1"/>
</dbReference>
<dbReference type="Proteomes" id="UP001208570">
    <property type="component" value="Unassembled WGS sequence"/>
</dbReference>
<comment type="similarity">
    <text evidence="1">Belongs to the cornifelin family.</text>
</comment>
<evidence type="ECO:0000313" key="3">
    <source>
        <dbReference type="EMBL" id="KAK2139711.1"/>
    </source>
</evidence>